<dbReference type="Pfam" id="PF08308">
    <property type="entry name" value="PEGA"/>
    <property type="match status" value="1"/>
</dbReference>
<dbReference type="InterPro" id="IPR019734">
    <property type="entry name" value="TPR_rpt"/>
</dbReference>
<gene>
    <name evidence="4" type="ORF">OSTQU699_LOCUS8199</name>
</gene>
<sequence length="848" mass="93462">MGGMNAENNASSSDMGAGAEDMEPSNSADMGDAGDMTSTPQDMGPVEDGEVALRFEPVEWGLLPQGAPLPAAIEQRSQDEAPSFTVNLPAGMWRVEVERQQQTWRLPGDGTPTGLARRDGEALVTASDAGEGALLFSALDEELSVNVSAAGELRITRAAQPAEADLDAPDRPSGTVGPLFDEALYRINTQEDDAAVVLDLMDALREVGAGPVVSSQGVFFLAPYDNLGGEAGAPQARGEFNEWGATNIEDNRMRRVVGEFWGRFLQVPDGSYPYKLAYPGLDGNDAWFTDRSNRHIEWDGFDPGTIGSFNSILHRGSNASGSRMVWWMQVESQVMGNVREVYIHLPASYDQDESKRYPVLYVQDGNESIVRSQFHQVADEYAAEGNAEVILVFVALPAQEDRFDEYTMASDGARGDAYTEFLATELVPMIDAAFRTRAEPGARGLVGASLGGLISFWTALQYSGTFEYTAGMSSSFFWADQFMIREVERRGCQGLSYYIDSGSPNDNADVTRLMRDTLAQLGCTFEHVEETGGTHDWSYWRGRFPNVLRTFEQSHTRAVAAREAYEEFAKANKYVAYNGLSRAIKHYKRAIAVDPENYVIAHFNLGEIYLAKENCADAIVHYQIYASQGRDEEAIKFSKEGIAKCKKQNPDWATLSLSTERKYPKKEESELMAEISVRGYVLSREGKVEGFVLPPKLPSDKEDFEQERRERAGHSGQASAEKTSYDVEVTATDFISDTFSLTAPAGEAIERSVTLERMTFYGTLAISVDVEGSSVKLIPKAVDKPTETPEPFSGTSPLDKELKLPTGKYLLEVNNDGYDRWIRHVYITKENATSVSVSLSKSLPPEIQ</sequence>
<evidence type="ECO:0000256" key="1">
    <source>
        <dbReference type="PROSITE-ProRule" id="PRU00339"/>
    </source>
</evidence>
<feature type="repeat" description="TPR" evidence="1">
    <location>
        <begin position="564"/>
        <end position="597"/>
    </location>
</feature>
<proteinExistence type="predicted"/>
<dbReference type="SMART" id="SM00028">
    <property type="entry name" value="TPR"/>
    <property type="match status" value="2"/>
</dbReference>
<evidence type="ECO:0000259" key="3">
    <source>
        <dbReference type="Pfam" id="PF08308"/>
    </source>
</evidence>
<comment type="caution">
    <text evidence="4">The sequence shown here is derived from an EMBL/GenBank/DDBJ whole genome shotgun (WGS) entry which is preliminary data.</text>
</comment>
<dbReference type="Pfam" id="PF00756">
    <property type="entry name" value="Esterase"/>
    <property type="match status" value="1"/>
</dbReference>
<dbReference type="PROSITE" id="PS50005">
    <property type="entry name" value="TPR"/>
    <property type="match status" value="1"/>
</dbReference>
<feature type="domain" description="PEGA" evidence="3">
    <location>
        <begin position="794"/>
        <end position="841"/>
    </location>
</feature>
<protein>
    <recommendedName>
        <fullName evidence="3">PEGA domain-containing protein</fullName>
    </recommendedName>
</protein>
<dbReference type="OrthoDB" id="446683at2759"/>
<dbReference type="SUPFAM" id="SSF53474">
    <property type="entry name" value="alpha/beta-Hydrolases"/>
    <property type="match status" value="1"/>
</dbReference>
<accession>A0A8S1J596</accession>
<dbReference type="EMBL" id="CAJHUC010001971">
    <property type="protein sequence ID" value="CAD7702842.1"/>
    <property type="molecule type" value="Genomic_DNA"/>
</dbReference>
<evidence type="ECO:0000313" key="5">
    <source>
        <dbReference type="Proteomes" id="UP000708148"/>
    </source>
</evidence>
<dbReference type="InterPro" id="IPR050583">
    <property type="entry name" value="Mycobacterial_A85_antigen"/>
</dbReference>
<name>A0A8S1J596_9CHLO</name>
<dbReference type="PANTHER" id="PTHR48098:SF6">
    <property type="entry name" value="FERRI-BACILLIBACTIN ESTERASE BESA"/>
    <property type="match status" value="1"/>
</dbReference>
<dbReference type="PANTHER" id="PTHR48098">
    <property type="entry name" value="ENTEROCHELIN ESTERASE-RELATED"/>
    <property type="match status" value="1"/>
</dbReference>
<dbReference type="AlphaFoldDB" id="A0A8S1J596"/>
<feature type="compositionally biased region" description="Basic and acidic residues" evidence="2">
    <location>
        <begin position="698"/>
        <end position="713"/>
    </location>
</feature>
<dbReference type="SUPFAM" id="SSF48452">
    <property type="entry name" value="TPR-like"/>
    <property type="match status" value="1"/>
</dbReference>
<reference evidence="4" key="1">
    <citation type="submission" date="2020-12" db="EMBL/GenBank/DDBJ databases">
        <authorList>
            <person name="Iha C."/>
        </authorList>
    </citation>
    <scope>NUCLEOTIDE SEQUENCE</scope>
</reference>
<dbReference type="InterPro" id="IPR029058">
    <property type="entry name" value="AB_hydrolase_fold"/>
</dbReference>
<evidence type="ECO:0000256" key="2">
    <source>
        <dbReference type="SAM" id="MobiDB-lite"/>
    </source>
</evidence>
<organism evidence="4 5">
    <name type="scientific">Ostreobium quekettii</name>
    <dbReference type="NCBI Taxonomy" id="121088"/>
    <lineage>
        <taxon>Eukaryota</taxon>
        <taxon>Viridiplantae</taxon>
        <taxon>Chlorophyta</taxon>
        <taxon>core chlorophytes</taxon>
        <taxon>Ulvophyceae</taxon>
        <taxon>TCBD clade</taxon>
        <taxon>Bryopsidales</taxon>
        <taxon>Ostreobineae</taxon>
        <taxon>Ostreobiaceae</taxon>
        <taxon>Ostreobium</taxon>
    </lineage>
</organism>
<evidence type="ECO:0000313" key="4">
    <source>
        <dbReference type="EMBL" id="CAD7702842.1"/>
    </source>
</evidence>
<feature type="region of interest" description="Disordered" evidence="2">
    <location>
        <begin position="1"/>
        <end position="46"/>
    </location>
</feature>
<dbReference type="InterPro" id="IPR013229">
    <property type="entry name" value="PEGA"/>
</dbReference>
<keyword evidence="1" id="KW-0802">TPR repeat</keyword>
<keyword evidence="5" id="KW-1185">Reference proteome</keyword>
<feature type="compositionally biased region" description="Polar residues" evidence="2">
    <location>
        <begin position="1"/>
        <end position="14"/>
    </location>
</feature>
<dbReference type="Gene3D" id="1.25.40.10">
    <property type="entry name" value="Tetratricopeptide repeat domain"/>
    <property type="match status" value="1"/>
</dbReference>
<dbReference type="InterPro" id="IPR000801">
    <property type="entry name" value="Esterase-like"/>
</dbReference>
<dbReference type="Proteomes" id="UP000708148">
    <property type="component" value="Unassembled WGS sequence"/>
</dbReference>
<dbReference type="InterPro" id="IPR011990">
    <property type="entry name" value="TPR-like_helical_dom_sf"/>
</dbReference>
<feature type="region of interest" description="Disordered" evidence="2">
    <location>
        <begin position="694"/>
        <end position="723"/>
    </location>
</feature>
<dbReference type="Gene3D" id="3.40.50.1820">
    <property type="entry name" value="alpha/beta hydrolase"/>
    <property type="match status" value="1"/>
</dbReference>